<dbReference type="InterPro" id="IPR024659">
    <property type="entry name" value="Phage_coat_Gp5"/>
</dbReference>
<dbReference type="Proteomes" id="UP000249842">
    <property type="component" value="Unassembled WGS sequence"/>
</dbReference>
<name>A0A328B242_9CAUL</name>
<accession>A0A328B242</accession>
<comment type="caution">
    <text evidence="1">The sequence shown here is derived from an EMBL/GenBank/DDBJ whole genome shotgun (WGS) entry which is preliminary data.</text>
</comment>
<evidence type="ECO:0000313" key="2">
    <source>
        <dbReference type="Proteomes" id="UP000249842"/>
    </source>
</evidence>
<evidence type="ECO:0008006" key="3">
    <source>
        <dbReference type="Google" id="ProtNLM"/>
    </source>
</evidence>
<keyword evidence="2" id="KW-1185">Reference proteome</keyword>
<dbReference type="Pfam" id="PF11651">
    <property type="entry name" value="P22_CoatProtein"/>
    <property type="match status" value="1"/>
</dbReference>
<proteinExistence type="predicted"/>
<reference evidence="2" key="1">
    <citation type="submission" date="2018-05" db="EMBL/GenBank/DDBJ databases">
        <authorList>
            <person name="Li X."/>
        </authorList>
    </citation>
    <scope>NUCLEOTIDE SEQUENCE [LARGE SCALE GENOMIC DNA]</scope>
    <source>
        <strain evidence="2">HKS-05</strain>
    </source>
</reference>
<dbReference type="Gene3D" id="2.40.30.240">
    <property type="match status" value="1"/>
</dbReference>
<dbReference type="RefSeq" id="WP_111458169.1">
    <property type="nucleotide sequence ID" value="NZ_QFYP01000001.1"/>
</dbReference>
<gene>
    <name evidence="1" type="ORF">DJ021_14180</name>
</gene>
<organism evidence="1 2">
    <name type="scientific">Phenylobacterium hankyongense</name>
    <dbReference type="NCBI Taxonomy" id="1813876"/>
    <lineage>
        <taxon>Bacteria</taxon>
        <taxon>Pseudomonadati</taxon>
        <taxon>Pseudomonadota</taxon>
        <taxon>Alphaproteobacteria</taxon>
        <taxon>Caulobacterales</taxon>
        <taxon>Caulobacteraceae</taxon>
        <taxon>Phenylobacterium</taxon>
    </lineage>
</organism>
<dbReference type="AlphaFoldDB" id="A0A328B242"/>
<evidence type="ECO:0000313" key="1">
    <source>
        <dbReference type="EMBL" id="RAK60877.1"/>
    </source>
</evidence>
<sequence length="389" mass="41750">MANAILTPTAVTREALRVLHQKLNFVGSITREYDDSFARQGAKVGDTLKVRLPNQYVVRTGSTLAAQDTTESSVDLKVQTQKGVDLNFTSVDLTMNLDDFSDRILEPAMSVLAANIEADAMNMFKDVYNQVNNQGQPTTFSKVLQGRKILVDNLAPLAGRTANLNTQDNVDLVDALKGLFNEQATISKQYREGYMGRTAGFDFMENTLWPSHNRSAAAGYLVNGAGQTGATLAVNTGTGVPNPGDVFTIAGVFRVHPETKQSTSVLQQFTVGAGATTTSFPISPAIITTGATQNVSASPASGAAISVAGVASTPHGISMAYHKSAFAFASADMVMPRGVDFAAREAFDGVSMRIVRQYDINNDKFPCRLDVLYGYKTLRPQLACRLANN</sequence>
<protein>
    <recommendedName>
        <fullName evidence="3">P22 coat-protein 5 family protein</fullName>
    </recommendedName>
</protein>
<dbReference type="OrthoDB" id="1867599at2"/>
<dbReference type="EMBL" id="QFYP01000001">
    <property type="protein sequence ID" value="RAK60877.1"/>
    <property type="molecule type" value="Genomic_DNA"/>
</dbReference>